<reference evidence="11" key="2">
    <citation type="journal article" date="2007" name="PLoS Biol.">
        <title>Survey sequencing and comparative analysis of the elephant shark (Callorhinchus milii) genome.</title>
        <authorList>
            <person name="Venkatesh B."/>
            <person name="Kirkness E.F."/>
            <person name="Loh Y.H."/>
            <person name="Halpern A.L."/>
            <person name="Lee A.P."/>
            <person name="Johnson J."/>
            <person name="Dandona N."/>
            <person name="Viswanathan L.D."/>
            <person name="Tay A."/>
            <person name="Venter J.C."/>
            <person name="Strausberg R.L."/>
            <person name="Brenner S."/>
        </authorList>
    </citation>
    <scope>NUCLEOTIDE SEQUENCE [LARGE SCALE GENOMIC DNA]</scope>
</reference>
<reference evidence="11" key="1">
    <citation type="journal article" date="2006" name="Science">
        <title>Ancient noncoding elements conserved in the human genome.</title>
        <authorList>
            <person name="Venkatesh B."/>
            <person name="Kirkness E.F."/>
            <person name="Loh Y.H."/>
            <person name="Halpern A.L."/>
            <person name="Lee A.P."/>
            <person name="Johnson J."/>
            <person name="Dandona N."/>
            <person name="Viswanathan L.D."/>
            <person name="Tay A."/>
            <person name="Venter J.C."/>
            <person name="Strausberg R.L."/>
            <person name="Brenner S."/>
        </authorList>
    </citation>
    <scope>NUCLEOTIDE SEQUENCE [LARGE SCALE GENOMIC DNA]</scope>
</reference>
<comment type="subunit">
    <text evidence="8">Component of nuclear RNase P and RNase MRP ribonucleoproteins. RNase P consists of a catalytic RNA moiety and 10 different protein chains; POP1, POP4, POP5, POP7, RPP14, RPP21, RPP25, RPP30, RPP38 and RPP40. Within the RNase P complex, POP1, POP7 and RPP25 form the 'finger' subcomplex, POP5, RPP14, RPP40 and homodimeric RPP30 form the 'palm' subcomplex, and RPP21, POP4 and RPP38 form the 'wrist' subcomplex. All subunits of the RNase P complex interact with the catalytic RNA. Several subunits of RNase P are also part of the RNase MRP complex. RNase MRP consists of a catalytic RNA moiety and about 8 protein subunits; POP1, POP7, RPP25, RPP30, RPP38, RPP40 and possibly also POP4 and POP5.</text>
</comment>
<evidence type="ECO:0000256" key="1">
    <source>
        <dbReference type="ARBA" id="ARBA00002435"/>
    </source>
</evidence>
<reference evidence="10" key="4">
    <citation type="submission" date="2025-08" db="UniProtKB">
        <authorList>
            <consortium name="Ensembl"/>
        </authorList>
    </citation>
    <scope>IDENTIFICATION</scope>
</reference>
<dbReference type="GO" id="GO:0005730">
    <property type="term" value="C:nucleolus"/>
    <property type="evidence" value="ECO:0007669"/>
    <property type="project" value="UniProtKB-SubCell"/>
</dbReference>
<reference evidence="10" key="5">
    <citation type="submission" date="2025-09" db="UniProtKB">
        <authorList>
            <consortium name="Ensembl"/>
        </authorList>
    </citation>
    <scope>IDENTIFICATION</scope>
</reference>
<evidence type="ECO:0000313" key="10">
    <source>
        <dbReference type="Ensembl" id="ENSCMIP00000037568.1"/>
    </source>
</evidence>
<comment type="function">
    <text evidence="1 9">Component of ribonuclease P, a ribonucleoprotein complex that generates mature tRNA molecules by cleaving their 5'-ends.</text>
</comment>
<dbReference type="InterPro" id="IPR023534">
    <property type="entry name" value="Rof/RNase_P-like"/>
</dbReference>
<dbReference type="GO" id="GO:0030677">
    <property type="term" value="C:ribonuclease P complex"/>
    <property type="evidence" value="ECO:0007669"/>
    <property type="project" value="UniProtKB-UniRule"/>
</dbReference>
<keyword evidence="11" id="KW-1185">Reference proteome</keyword>
<name>A0A4W3JHR0_CALMI</name>
<dbReference type="PANTHER" id="PTHR13348:SF0">
    <property type="entry name" value="RIBONUCLEASE P PROTEIN SUBUNIT P29"/>
    <property type="match status" value="1"/>
</dbReference>
<evidence type="ECO:0000256" key="4">
    <source>
        <dbReference type="ARBA" id="ARBA00016225"/>
    </source>
</evidence>
<evidence type="ECO:0000256" key="9">
    <source>
        <dbReference type="PIRNR" id="PIRNR027081"/>
    </source>
</evidence>
<keyword evidence="6 9" id="KW-0819">tRNA processing</keyword>
<sequence length="281" mass="32517">VKRLSQRRLFHQRCHLLLHVGLIGGGDCGGRGADGDIVYSKIPPKEAKLLNVQPQSSKQAKAFVDAFLKRSLPRLRDEDIQNRLKRQAVVLEHYLKKRTNSKRKNRYLKSQNRLKGQEVSLQHTFTKHKKKRKNKCLSAKERREMKIFDLKPDQHRYDLFLPLNGLWKQYIRSLCNGLKPDVQPYLIQTKLLKADLHGAIVTVVKSKCPSYVGTTGIILQELKHVFKIITMENKLKVIPKMNSVFSVEIDRFVSYIYGSKFQLRAGERSARKFKVKGSIDL</sequence>
<dbReference type="GO" id="GO:0001682">
    <property type="term" value="P:tRNA 5'-leader removal"/>
    <property type="evidence" value="ECO:0007669"/>
    <property type="project" value="InterPro"/>
</dbReference>
<evidence type="ECO:0000256" key="7">
    <source>
        <dbReference type="ARBA" id="ARBA00023242"/>
    </source>
</evidence>
<dbReference type="InterPro" id="IPR016848">
    <property type="entry name" value="RNase_P/MRP_Rpp29-subunit"/>
</dbReference>
<dbReference type="GeneTree" id="ENSGT00390000010067"/>
<organism evidence="10 11">
    <name type="scientific">Callorhinchus milii</name>
    <name type="common">Ghost shark</name>
    <dbReference type="NCBI Taxonomy" id="7868"/>
    <lineage>
        <taxon>Eukaryota</taxon>
        <taxon>Metazoa</taxon>
        <taxon>Chordata</taxon>
        <taxon>Craniata</taxon>
        <taxon>Vertebrata</taxon>
        <taxon>Chondrichthyes</taxon>
        <taxon>Holocephali</taxon>
        <taxon>Chimaeriformes</taxon>
        <taxon>Callorhinchidae</taxon>
        <taxon>Callorhinchus</taxon>
    </lineage>
</organism>
<evidence type="ECO:0000256" key="5">
    <source>
        <dbReference type="ARBA" id="ARBA00022553"/>
    </source>
</evidence>
<comment type="subcellular location">
    <subcellularLocation>
        <location evidence="2 9">Nucleus</location>
        <location evidence="2 9">Nucleolus</location>
    </subcellularLocation>
</comment>
<gene>
    <name evidence="10" type="primary">pop4</name>
</gene>
<evidence type="ECO:0000256" key="2">
    <source>
        <dbReference type="ARBA" id="ARBA00004604"/>
    </source>
</evidence>
<dbReference type="Ensembl" id="ENSCMIT00000038111.1">
    <property type="protein sequence ID" value="ENSCMIP00000037568.1"/>
    <property type="gene ID" value="ENSCMIG00000015787.1"/>
</dbReference>
<protein>
    <recommendedName>
        <fullName evidence="4 9">Ribonuclease P protein subunit p29</fullName>
    </recommendedName>
</protein>
<dbReference type="STRING" id="7868.ENSCMIP00000037568"/>
<dbReference type="SMART" id="SM00538">
    <property type="entry name" value="POP4"/>
    <property type="match status" value="1"/>
</dbReference>
<dbReference type="GO" id="GO:0000172">
    <property type="term" value="C:ribonuclease MRP complex"/>
    <property type="evidence" value="ECO:0007669"/>
    <property type="project" value="InterPro"/>
</dbReference>
<dbReference type="InterPro" id="IPR036980">
    <property type="entry name" value="RNase_P/MRP_Rpp29_sf"/>
</dbReference>
<dbReference type="AlphaFoldDB" id="A0A4W3JHR0"/>
<evidence type="ECO:0000256" key="3">
    <source>
        <dbReference type="ARBA" id="ARBA00006181"/>
    </source>
</evidence>
<dbReference type="OMA" id="QIRCTHT"/>
<dbReference type="Proteomes" id="UP000314986">
    <property type="component" value="Unassembled WGS sequence"/>
</dbReference>
<dbReference type="Pfam" id="PF01868">
    <property type="entry name" value="RNase_P-MRP_p29"/>
    <property type="match status" value="1"/>
</dbReference>
<evidence type="ECO:0000256" key="6">
    <source>
        <dbReference type="ARBA" id="ARBA00022694"/>
    </source>
</evidence>
<dbReference type="Gene3D" id="2.30.30.210">
    <property type="entry name" value="Ribonuclease P/MRP, subunit p29"/>
    <property type="match status" value="1"/>
</dbReference>
<dbReference type="PIRSF" id="PIRSF027081">
    <property type="entry name" value="RNase_P/MRP_p29_subunit"/>
    <property type="match status" value="1"/>
</dbReference>
<evidence type="ECO:0000313" key="11">
    <source>
        <dbReference type="Proteomes" id="UP000314986"/>
    </source>
</evidence>
<dbReference type="PANTHER" id="PTHR13348">
    <property type="entry name" value="RIBONUCLEASE P SUBUNIT P29"/>
    <property type="match status" value="1"/>
</dbReference>
<dbReference type="InterPro" id="IPR002730">
    <property type="entry name" value="Rpp29/RNP1"/>
</dbReference>
<keyword evidence="7 9" id="KW-0539">Nucleus</keyword>
<reference evidence="11" key="3">
    <citation type="journal article" date="2014" name="Nature">
        <title>Elephant shark genome provides unique insights into gnathostome evolution.</title>
        <authorList>
            <consortium name="International Elephant Shark Genome Sequencing Consortium"/>
            <person name="Venkatesh B."/>
            <person name="Lee A.P."/>
            <person name="Ravi V."/>
            <person name="Maurya A.K."/>
            <person name="Lian M.M."/>
            <person name="Swann J.B."/>
            <person name="Ohta Y."/>
            <person name="Flajnik M.F."/>
            <person name="Sutoh Y."/>
            <person name="Kasahara M."/>
            <person name="Hoon S."/>
            <person name="Gangu V."/>
            <person name="Roy S.W."/>
            <person name="Irimia M."/>
            <person name="Korzh V."/>
            <person name="Kondrychyn I."/>
            <person name="Lim Z.W."/>
            <person name="Tay B.H."/>
            <person name="Tohari S."/>
            <person name="Kong K.W."/>
            <person name="Ho S."/>
            <person name="Lorente-Galdos B."/>
            <person name="Quilez J."/>
            <person name="Marques-Bonet T."/>
            <person name="Raney B.J."/>
            <person name="Ingham P.W."/>
            <person name="Tay A."/>
            <person name="Hillier L.W."/>
            <person name="Minx P."/>
            <person name="Boehm T."/>
            <person name="Wilson R.K."/>
            <person name="Brenner S."/>
            <person name="Warren W.C."/>
        </authorList>
    </citation>
    <scope>NUCLEOTIDE SEQUENCE [LARGE SCALE GENOMIC DNA]</scope>
</reference>
<dbReference type="GO" id="GO:0033204">
    <property type="term" value="F:ribonuclease P RNA binding"/>
    <property type="evidence" value="ECO:0007669"/>
    <property type="project" value="InterPro"/>
</dbReference>
<dbReference type="GO" id="GO:0006364">
    <property type="term" value="P:rRNA processing"/>
    <property type="evidence" value="ECO:0007669"/>
    <property type="project" value="TreeGrafter"/>
</dbReference>
<dbReference type="SUPFAM" id="SSF101744">
    <property type="entry name" value="Rof/RNase P subunit-like"/>
    <property type="match status" value="1"/>
</dbReference>
<accession>A0A4W3JHR0</accession>
<comment type="similarity">
    <text evidence="3">Belongs to the eukaryotic/archaeal RNase P protein component 1 family.</text>
</comment>
<evidence type="ECO:0000256" key="8">
    <source>
        <dbReference type="ARBA" id="ARBA00046486"/>
    </source>
</evidence>
<keyword evidence="5" id="KW-0597">Phosphoprotein</keyword>
<proteinExistence type="inferred from homology"/>
<dbReference type="FunFam" id="2.30.30.210:FF:000001">
    <property type="entry name" value="Ribonuclease P protein subunit p29"/>
    <property type="match status" value="1"/>
</dbReference>
<dbReference type="InParanoid" id="A0A4W3JHR0"/>